<dbReference type="AlphaFoldDB" id="A0AAV0VMY7"/>
<proteinExistence type="predicted"/>
<comment type="caution">
    <text evidence="2">The sequence shown here is derived from an EMBL/GenBank/DDBJ whole genome shotgun (WGS) entry which is preliminary data.</text>
</comment>
<protein>
    <recommendedName>
        <fullName evidence="1">YqaJ viral recombinase domain-containing protein</fullName>
    </recommendedName>
</protein>
<feature type="domain" description="YqaJ viral recombinase" evidence="1">
    <location>
        <begin position="28"/>
        <end position="100"/>
    </location>
</feature>
<sequence length="157" mass="18082">MRPTTSCRNTVYELFYNSSTLGKEPDEPVQCSYGKSMEKLGIEKFENETNFKVNKCGLFIDNTLPYLGASPDGIIDDNTLLEIKSPYSAKDCATVQEAIHTGKEKMEPKLKKFYCEYILPKIIDPQYGKRLLKSDIVEPDFIIKAQKKRNWKIKKKE</sequence>
<evidence type="ECO:0000259" key="1">
    <source>
        <dbReference type="Pfam" id="PF09588"/>
    </source>
</evidence>
<dbReference type="PANTHER" id="PTHR46609">
    <property type="entry name" value="EXONUCLEASE, PHAGE-TYPE/RECB, C-TERMINAL DOMAIN-CONTAINING PROTEIN"/>
    <property type="match status" value="1"/>
</dbReference>
<dbReference type="InterPro" id="IPR011335">
    <property type="entry name" value="Restrct_endonuc-II-like"/>
</dbReference>
<evidence type="ECO:0000313" key="2">
    <source>
        <dbReference type="EMBL" id="CAI6344572.1"/>
    </source>
</evidence>
<dbReference type="InterPro" id="IPR019080">
    <property type="entry name" value="YqaJ_viral_recombinase"/>
</dbReference>
<dbReference type="Proteomes" id="UP001160148">
    <property type="component" value="Unassembled WGS sequence"/>
</dbReference>
<dbReference type="PANTHER" id="PTHR46609:SF8">
    <property type="entry name" value="YQAJ VIRAL RECOMBINASE DOMAIN-CONTAINING PROTEIN"/>
    <property type="match status" value="1"/>
</dbReference>
<reference evidence="2 3" key="1">
    <citation type="submission" date="2023-01" db="EMBL/GenBank/DDBJ databases">
        <authorList>
            <person name="Whitehead M."/>
        </authorList>
    </citation>
    <scope>NUCLEOTIDE SEQUENCE [LARGE SCALE GENOMIC DNA]</scope>
</reference>
<dbReference type="Pfam" id="PF09588">
    <property type="entry name" value="YqaJ"/>
    <property type="match status" value="1"/>
</dbReference>
<accession>A0AAV0VMY7</accession>
<keyword evidence="3" id="KW-1185">Reference proteome</keyword>
<dbReference type="GO" id="GO:0006281">
    <property type="term" value="P:DNA repair"/>
    <property type="evidence" value="ECO:0007669"/>
    <property type="project" value="UniProtKB-ARBA"/>
</dbReference>
<gene>
    <name evidence="2" type="ORF">MEUPH1_LOCUS1691</name>
</gene>
<dbReference type="InterPro" id="IPR011604">
    <property type="entry name" value="PDDEXK-like_dom_sf"/>
</dbReference>
<dbReference type="InterPro" id="IPR051703">
    <property type="entry name" value="NF-kappa-B_Signaling_Reg"/>
</dbReference>
<dbReference type="Gene3D" id="3.90.320.10">
    <property type="match status" value="1"/>
</dbReference>
<evidence type="ECO:0000313" key="3">
    <source>
        <dbReference type="Proteomes" id="UP001160148"/>
    </source>
</evidence>
<name>A0AAV0VMY7_9HEMI</name>
<dbReference type="EMBL" id="CARXXK010000001">
    <property type="protein sequence ID" value="CAI6344572.1"/>
    <property type="molecule type" value="Genomic_DNA"/>
</dbReference>
<dbReference type="SUPFAM" id="SSF52980">
    <property type="entry name" value="Restriction endonuclease-like"/>
    <property type="match status" value="1"/>
</dbReference>
<organism evidence="2 3">
    <name type="scientific">Macrosiphum euphorbiae</name>
    <name type="common">potato aphid</name>
    <dbReference type="NCBI Taxonomy" id="13131"/>
    <lineage>
        <taxon>Eukaryota</taxon>
        <taxon>Metazoa</taxon>
        <taxon>Ecdysozoa</taxon>
        <taxon>Arthropoda</taxon>
        <taxon>Hexapoda</taxon>
        <taxon>Insecta</taxon>
        <taxon>Pterygota</taxon>
        <taxon>Neoptera</taxon>
        <taxon>Paraneoptera</taxon>
        <taxon>Hemiptera</taxon>
        <taxon>Sternorrhyncha</taxon>
        <taxon>Aphidomorpha</taxon>
        <taxon>Aphidoidea</taxon>
        <taxon>Aphididae</taxon>
        <taxon>Macrosiphini</taxon>
        <taxon>Macrosiphum</taxon>
    </lineage>
</organism>